<proteinExistence type="predicted"/>
<sequence length="101" mass="11690">MAETYPINIWINEERYKELQAAGLDHLLKEELAGMKVLVVPCTAEQRDKILKLFPMAKYDEATTKSIELLPKHVKDKIYQLCVARKRVDVIDEFLKSVEKG</sequence>
<comment type="caution">
    <text evidence="1">The sequence shown here is derived from an EMBL/GenBank/DDBJ whole genome shotgun (WGS) entry which is preliminary data.</text>
</comment>
<protein>
    <submittedName>
        <fullName evidence="1">Uncharacterized protein</fullName>
    </submittedName>
</protein>
<evidence type="ECO:0000313" key="1">
    <source>
        <dbReference type="EMBL" id="HGZ12324.1"/>
    </source>
</evidence>
<organism evidence="1">
    <name type="scientific">Desulfobacca acetoxidans</name>
    <dbReference type="NCBI Taxonomy" id="60893"/>
    <lineage>
        <taxon>Bacteria</taxon>
        <taxon>Pseudomonadati</taxon>
        <taxon>Thermodesulfobacteriota</taxon>
        <taxon>Desulfobaccia</taxon>
        <taxon>Desulfobaccales</taxon>
        <taxon>Desulfobaccaceae</taxon>
        <taxon>Desulfobacca</taxon>
    </lineage>
</organism>
<accession>A0A7C5EU56</accession>
<dbReference type="EMBL" id="DTKJ01000059">
    <property type="protein sequence ID" value="HGZ12324.1"/>
    <property type="molecule type" value="Genomic_DNA"/>
</dbReference>
<name>A0A7C5EU56_9BACT</name>
<dbReference type="Pfam" id="PF22271">
    <property type="entry name" value="DUF6955"/>
    <property type="match status" value="1"/>
</dbReference>
<reference evidence="1" key="1">
    <citation type="journal article" date="2020" name="mSystems">
        <title>Genome- and Community-Level Interaction Insights into Carbon Utilization and Element Cycling Functions of Hydrothermarchaeota in Hydrothermal Sediment.</title>
        <authorList>
            <person name="Zhou Z."/>
            <person name="Liu Y."/>
            <person name="Xu W."/>
            <person name="Pan J."/>
            <person name="Luo Z.H."/>
            <person name="Li M."/>
        </authorList>
    </citation>
    <scope>NUCLEOTIDE SEQUENCE [LARGE SCALE GENOMIC DNA]</scope>
    <source>
        <strain evidence="1">SpSt-853</strain>
    </source>
</reference>
<dbReference type="AlphaFoldDB" id="A0A7C5EU56"/>
<gene>
    <name evidence="1" type="ORF">ENW48_08900</name>
</gene>
<dbReference type="InterPro" id="IPR054230">
    <property type="entry name" value="DUF6955"/>
</dbReference>